<feature type="compositionally biased region" description="Basic residues" evidence="3">
    <location>
        <begin position="41"/>
        <end position="51"/>
    </location>
</feature>
<feature type="compositionally biased region" description="Acidic residues" evidence="3">
    <location>
        <begin position="185"/>
        <end position="196"/>
    </location>
</feature>
<keyword evidence="2" id="KW-0539">Nucleus</keyword>
<dbReference type="PANTHER" id="PTHR14571:SF8">
    <property type="entry name" value="PHD FINGER PROTEIN 23"/>
    <property type="match status" value="1"/>
</dbReference>
<name>A0A1A6H5C3_NEOLE</name>
<evidence type="ECO:0000256" key="3">
    <source>
        <dbReference type="SAM" id="MobiDB-lite"/>
    </source>
</evidence>
<keyword evidence="5" id="KW-1185">Reference proteome</keyword>
<dbReference type="GO" id="GO:1901097">
    <property type="term" value="P:negative regulation of autophagosome maturation"/>
    <property type="evidence" value="ECO:0007669"/>
    <property type="project" value="TreeGrafter"/>
</dbReference>
<feature type="compositionally biased region" description="Basic residues" evidence="3">
    <location>
        <begin position="77"/>
        <end position="89"/>
    </location>
</feature>
<dbReference type="STRING" id="56216.A0A1A6H5C3"/>
<proteinExistence type="predicted"/>
<dbReference type="OrthoDB" id="79252at2759"/>
<feature type="compositionally biased region" description="Acidic residues" evidence="3">
    <location>
        <begin position="109"/>
        <end position="121"/>
    </location>
</feature>
<comment type="caution">
    <text evidence="4">The sequence shown here is derived from an EMBL/GenBank/DDBJ whole genome shotgun (WGS) entry which is preliminary data.</text>
</comment>
<feature type="compositionally biased region" description="Pro residues" evidence="3">
    <location>
        <begin position="132"/>
        <end position="146"/>
    </location>
</feature>
<dbReference type="AlphaFoldDB" id="A0A1A6H5C3"/>
<dbReference type="PANTHER" id="PTHR14571">
    <property type="entry name" value="HISTONE-LYSINE N-METHYLTRANSFERASE SET-26-RELATED"/>
    <property type="match status" value="1"/>
</dbReference>
<dbReference type="EMBL" id="LZPO01045613">
    <property type="protein sequence ID" value="OBS73521.1"/>
    <property type="molecule type" value="Genomic_DNA"/>
</dbReference>
<accession>A0A1A6H5C3</accession>
<feature type="region of interest" description="Disordered" evidence="3">
    <location>
        <begin position="1"/>
        <end position="196"/>
    </location>
</feature>
<dbReference type="Proteomes" id="UP000092124">
    <property type="component" value="Unassembled WGS sequence"/>
</dbReference>
<evidence type="ECO:0000313" key="4">
    <source>
        <dbReference type="EMBL" id="OBS73521.1"/>
    </source>
</evidence>
<evidence type="ECO:0000313" key="5">
    <source>
        <dbReference type="Proteomes" id="UP000092124"/>
    </source>
</evidence>
<sequence>MKFKDSLFDLNGPKVASPLPPTSLKHTSRSPAALTEGHPSQPRKKDRKNRKLGPGGGAGFGVLQRPRLAPGDGEKRSRIKKSKKRKLKKADRGDRFPPPGPPRAPPSDTDLEEEEEDEEEMTAVVGDEVPVPVLPTPPGAPRPPVTVHPEGTSPTGNEVKEVGSTETSQDGDASSSEGEMRVMDEDIMVESGDDDS</sequence>
<reference evidence="4 5" key="1">
    <citation type="submission" date="2016-06" db="EMBL/GenBank/DDBJ databases">
        <title>The Draft Genome Sequence and Annotation of the Desert Woodrat Neotoma lepida.</title>
        <authorList>
            <person name="Campbell M."/>
            <person name="Oakeson K.F."/>
            <person name="Yandell M."/>
            <person name="Halpert J.R."/>
            <person name="Dearing D."/>
        </authorList>
    </citation>
    <scope>NUCLEOTIDE SEQUENCE [LARGE SCALE GENOMIC DNA]</scope>
    <source>
        <strain evidence="4">417</strain>
        <tissue evidence="4">Liver</tissue>
    </source>
</reference>
<evidence type="ECO:0000256" key="1">
    <source>
        <dbReference type="ARBA" id="ARBA00004123"/>
    </source>
</evidence>
<comment type="subcellular location">
    <subcellularLocation>
        <location evidence="1">Nucleus</location>
    </subcellularLocation>
</comment>
<feature type="compositionally biased region" description="Polar residues" evidence="3">
    <location>
        <begin position="164"/>
        <end position="177"/>
    </location>
</feature>
<organism evidence="4 5">
    <name type="scientific">Neotoma lepida</name>
    <name type="common">Desert woodrat</name>
    <dbReference type="NCBI Taxonomy" id="56216"/>
    <lineage>
        <taxon>Eukaryota</taxon>
        <taxon>Metazoa</taxon>
        <taxon>Chordata</taxon>
        <taxon>Craniata</taxon>
        <taxon>Vertebrata</taxon>
        <taxon>Euteleostomi</taxon>
        <taxon>Mammalia</taxon>
        <taxon>Eutheria</taxon>
        <taxon>Euarchontoglires</taxon>
        <taxon>Glires</taxon>
        <taxon>Rodentia</taxon>
        <taxon>Myomorpha</taxon>
        <taxon>Muroidea</taxon>
        <taxon>Cricetidae</taxon>
        <taxon>Neotominae</taxon>
        <taxon>Neotoma</taxon>
    </lineage>
</organism>
<gene>
    <name evidence="4" type="ORF">A6R68_15941</name>
</gene>
<feature type="compositionally biased region" description="Pro residues" evidence="3">
    <location>
        <begin position="96"/>
        <end position="105"/>
    </location>
</feature>
<protein>
    <submittedName>
        <fullName evidence="4">Uncharacterized protein</fullName>
    </submittedName>
</protein>
<dbReference type="GO" id="GO:1902902">
    <property type="term" value="P:negative regulation of autophagosome assembly"/>
    <property type="evidence" value="ECO:0007669"/>
    <property type="project" value="TreeGrafter"/>
</dbReference>
<dbReference type="GO" id="GO:0005634">
    <property type="term" value="C:nucleus"/>
    <property type="evidence" value="ECO:0007669"/>
    <property type="project" value="UniProtKB-SubCell"/>
</dbReference>
<dbReference type="GO" id="GO:0031398">
    <property type="term" value="P:positive regulation of protein ubiquitination"/>
    <property type="evidence" value="ECO:0007669"/>
    <property type="project" value="TreeGrafter"/>
</dbReference>
<evidence type="ECO:0000256" key="2">
    <source>
        <dbReference type="ARBA" id="ARBA00023242"/>
    </source>
</evidence>